<feature type="transmembrane region" description="Helical" evidence="2">
    <location>
        <begin position="26"/>
        <end position="45"/>
    </location>
</feature>
<feature type="transmembrane region" description="Helical" evidence="2">
    <location>
        <begin position="126"/>
        <end position="144"/>
    </location>
</feature>
<feature type="transmembrane region" description="Helical" evidence="2">
    <location>
        <begin position="191"/>
        <end position="208"/>
    </location>
</feature>
<dbReference type="SUPFAM" id="SSF141868">
    <property type="entry name" value="EAL domain-like"/>
    <property type="match status" value="1"/>
</dbReference>
<dbReference type="CDD" id="cd01948">
    <property type="entry name" value="EAL"/>
    <property type="match status" value="1"/>
</dbReference>
<evidence type="ECO:0000313" key="6">
    <source>
        <dbReference type="Proteomes" id="UP000184171"/>
    </source>
</evidence>
<sequence>MPEFFNVILDFMTQFSGGRGGIDHNVVQFGLAAILWGTLLTYARARRKEDNPERERLLIFAFSFGLVRELFMLGMAFILALGLVEHQLLHVVFPPLEHSLQYAAIFAVAGAFLQFLRRDIKLARRYLLGSFLSLAVCYAATFWWWGSYIYANPSSRFGQTWCDWLFHGTATFWLLIALFFAWRGRQCSSRPLVLSALGCFFFAVFLKIPDMAFAELYEHIYTPISHGAYLLGIFLLVAVYLREQAREGKRAKQQIMQLAYYDTLSGLPNRSLFYDRLQQALALADRSHNRFALLFLDLDNFKAINDTYGHACGDQLLKAVANRLRGCLRMGDTLARLGGDEFIILLPDILGTNAVVTVADKILQQMQKEFQLDLTQLFTSASIGIAFYPENGKDAEELMKHADVAMYAAKEQGRSRYHLFSNEMHRRIVERHRIADELRVALQNEDFVLHYQPQVDIVSEKIVGAEALVRWKHPQKGLIMPGNFIEIAEETGQIQQLGEWIFKTACKQLKIWLNQGLDDFKLAINLSAHRLEHSDFLSKVEKILLLNNINPQQIELELTESGMLRDTEKALELLNHLKLRGFALAMDDFGTGYSSLSYLKRYPFDQVKIDKSFIKGINQNNDDTVLVKTILSMAQHLKLTVVAEGVETYEQLAYLRELGCDRAQGFYFSRPVPPDEFAESLFASQFNSELSSA</sequence>
<dbReference type="InterPro" id="IPR001633">
    <property type="entry name" value="EAL_dom"/>
</dbReference>
<dbReference type="PANTHER" id="PTHR44757">
    <property type="entry name" value="DIGUANYLATE CYCLASE DGCP"/>
    <property type="match status" value="1"/>
</dbReference>
<dbReference type="FunFam" id="3.30.70.270:FF:000001">
    <property type="entry name" value="Diguanylate cyclase domain protein"/>
    <property type="match status" value="1"/>
</dbReference>
<evidence type="ECO:0000259" key="4">
    <source>
        <dbReference type="PROSITE" id="PS50887"/>
    </source>
</evidence>
<dbReference type="GO" id="GO:0071732">
    <property type="term" value="P:cellular response to nitric oxide"/>
    <property type="evidence" value="ECO:0007669"/>
    <property type="project" value="UniProtKB-ARBA"/>
</dbReference>
<dbReference type="InterPro" id="IPR000160">
    <property type="entry name" value="GGDEF_dom"/>
</dbReference>
<organism evidence="5 6">
    <name type="scientific">Malonomonas rubra DSM 5091</name>
    <dbReference type="NCBI Taxonomy" id="1122189"/>
    <lineage>
        <taxon>Bacteria</taxon>
        <taxon>Pseudomonadati</taxon>
        <taxon>Thermodesulfobacteriota</taxon>
        <taxon>Desulfuromonadia</taxon>
        <taxon>Desulfuromonadales</taxon>
        <taxon>Geopsychrobacteraceae</taxon>
        <taxon>Malonomonas</taxon>
    </lineage>
</organism>
<reference evidence="5 6" key="1">
    <citation type="submission" date="2016-11" db="EMBL/GenBank/DDBJ databases">
        <authorList>
            <person name="Jaros S."/>
            <person name="Januszkiewicz K."/>
            <person name="Wedrychowicz H."/>
        </authorList>
    </citation>
    <scope>NUCLEOTIDE SEQUENCE [LARGE SCALE GENOMIC DNA]</scope>
    <source>
        <strain evidence="5 6">DSM 5091</strain>
    </source>
</reference>
<dbReference type="SMART" id="SM00267">
    <property type="entry name" value="GGDEF"/>
    <property type="match status" value="1"/>
</dbReference>
<feature type="transmembrane region" description="Helical" evidence="2">
    <location>
        <begin position="100"/>
        <end position="117"/>
    </location>
</feature>
<dbReference type="Gene3D" id="3.20.20.450">
    <property type="entry name" value="EAL domain"/>
    <property type="match status" value="1"/>
</dbReference>
<protein>
    <submittedName>
        <fullName evidence="5">Diguanylate cyclase (GGDEF) domain-containing protein</fullName>
    </submittedName>
</protein>
<feature type="transmembrane region" description="Helical" evidence="2">
    <location>
        <begin position="164"/>
        <end position="182"/>
    </location>
</feature>
<keyword evidence="2" id="KW-0812">Transmembrane</keyword>
<dbReference type="SMART" id="SM00052">
    <property type="entry name" value="EAL"/>
    <property type="match status" value="1"/>
</dbReference>
<feature type="transmembrane region" description="Helical" evidence="2">
    <location>
        <begin position="220"/>
        <end position="241"/>
    </location>
</feature>
<dbReference type="AlphaFoldDB" id="A0A1M6G936"/>
<dbReference type="OrthoDB" id="9777298at2"/>
<dbReference type="InterPro" id="IPR052155">
    <property type="entry name" value="Biofilm_reg_signaling"/>
</dbReference>
<dbReference type="Gene3D" id="3.30.70.270">
    <property type="match status" value="1"/>
</dbReference>
<evidence type="ECO:0000256" key="1">
    <source>
        <dbReference type="ARBA" id="ARBA00051114"/>
    </source>
</evidence>
<evidence type="ECO:0000259" key="3">
    <source>
        <dbReference type="PROSITE" id="PS50883"/>
    </source>
</evidence>
<dbReference type="PROSITE" id="PS50883">
    <property type="entry name" value="EAL"/>
    <property type="match status" value="1"/>
</dbReference>
<feature type="domain" description="EAL" evidence="3">
    <location>
        <begin position="431"/>
        <end position="685"/>
    </location>
</feature>
<dbReference type="FunFam" id="3.20.20.450:FF:000001">
    <property type="entry name" value="Cyclic di-GMP phosphodiesterase yahA"/>
    <property type="match status" value="1"/>
</dbReference>
<gene>
    <name evidence="5" type="ORF">SAMN02745165_01455</name>
</gene>
<dbReference type="PROSITE" id="PS50887">
    <property type="entry name" value="GGDEF"/>
    <property type="match status" value="1"/>
</dbReference>
<dbReference type="SUPFAM" id="SSF55073">
    <property type="entry name" value="Nucleotide cyclase"/>
    <property type="match status" value="1"/>
</dbReference>
<dbReference type="Proteomes" id="UP000184171">
    <property type="component" value="Unassembled WGS sequence"/>
</dbReference>
<dbReference type="GO" id="GO:0071111">
    <property type="term" value="F:cyclic-guanylate-specific phosphodiesterase activity"/>
    <property type="evidence" value="ECO:0007669"/>
    <property type="project" value="UniProtKB-EC"/>
</dbReference>
<dbReference type="InterPro" id="IPR035919">
    <property type="entry name" value="EAL_sf"/>
</dbReference>
<accession>A0A1M6G936</accession>
<dbReference type="Pfam" id="PF00990">
    <property type="entry name" value="GGDEF"/>
    <property type="match status" value="1"/>
</dbReference>
<dbReference type="InterPro" id="IPR029787">
    <property type="entry name" value="Nucleotide_cyclase"/>
</dbReference>
<proteinExistence type="predicted"/>
<feature type="domain" description="GGDEF" evidence="4">
    <location>
        <begin position="289"/>
        <end position="422"/>
    </location>
</feature>
<evidence type="ECO:0000256" key="2">
    <source>
        <dbReference type="SAM" id="Phobius"/>
    </source>
</evidence>
<evidence type="ECO:0000313" key="5">
    <source>
        <dbReference type="EMBL" id="SHJ06404.1"/>
    </source>
</evidence>
<feature type="transmembrane region" description="Helical" evidence="2">
    <location>
        <begin position="57"/>
        <end position="80"/>
    </location>
</feature>
<dbReference type="InterPro" id="IPR043128">
    <property type="entry name" value="Rev_trsase/Diguanyl_cyclase"/>
</dbReference>
<keyword evidence="6" id="KW-1185">Reference proteome</keyword>
<comment type="catalytic activity">
    <reaction evidence="1">
        <text>3',3'-c-di-GMP + H2O = 5'-phosphoguanylyl(3'-&gt;5')guanosine + H(+)</text>
        <dbReference type="Rhea" id="RHEA:24902"/>
        <dbReference type="ChEBI" id="CHEBI:15377"/>
        <dbReference type="ChEBI" id="CHEBI:15378"/>
        <dbReference type="ChEBI" id="CHEBI:58754"/>
        <dbReference type="ChEBI" id="CHEBI:58805"/>
        <dbReference type="EC" id="3.1.4.52"/>
    </reaction>
    <physiologicalReaction direction="left-to-right" evidence="1">
        <dbReference type="Rhea" id="RHEA:24903"/>
    </physiologicalReaction>
</comment>
<dbReference type="EMBL" id="FQZT01000004">
    <property type="protein sequence ID" value="SHJ06404.1"/>
    <property type="molecule type" value="Genomic_DNA"/>
</dbReference>
<dbReference type="RefSeq" id="WP_072907347.1">
    <property type="nucleotide sequence ID" value="NZ_FQZT01000004.1"/>
</dbReference>
<dbReference type="NCBIfam" id="TIGR00254">
    <property type="entry name" value="GGDEF"/>
    <property type="match status" value="1"/>
</dbReference>
<dbReference type="PANTHER" id="PTHR44757:SF2">
    <property type="entry name" value="BIOFILM ARCHITECTURE MAINTENANCE PROTEIN MBAA"/>
    <property type="match status" value="1"/>
</dbReference>
<keyword evidence="2" id="KW-0472">Membrane</keyword>
<name>A0A1M6G936_MALRU</name>
<dbReference type="Pfam" id="PF00563">
    <property type="entry name" value="EAL"/>
    <property type="match status" value="1"/>
</dbReference>
<dbReference type="STRING" id="1122189.SAMN02745165_01455"/>
<dbReference type="CDD" id="cd01949">
    <property type="entry name" value="GGDEF"/>
    <property type="match status" value="1"/>
</dbReference>
<keyword evidence="2" id="KW-1133">Transmembrane helix</keyword>